<dbReference type="RefSeq" id="WP_284339091.1">
    <property type="nucleotide sequence ID" value="NZ_BSNS01000004.1"/>
</dbReference>
<proteinExistence type="inferred from homology"/>
<reference evidence="7" key="1">
    <citation type="journal article" date="2019" name="Int. J. Syst. Evol. Microbiol.">
        <title>The Global Catalogue of Microorganisms (GCM) 10K type strain sequencing project: providing services to taxonomists for standard genome sequencing and annotation.</title>
        <authorList>
            <consortium name="The Broad Institute Genomics Platform"/>
            <consortium name="The Broad Institute Genome Sequencing Center for Infectious Disease"/>
            <person name="Wu L."/>
            <person name="Ma J."/>
        </authorList>
    </citation>
    <scope>NUCLEOTIDE SEQUENCE [LARGE SCALE GENOMIC DNA]</scope>
    <source>
        <strain evidence="7">NBRC 112416</strain>
    </source>
</reference>
<name>A0ABQ5W1C4_9HYPH</name>
<dbReference type="Gene3D" id="2.60.120.10">
    <property type="entry name" value="Jelly Rolls"/>
    <property type="match status" value="1"/>
</dbReference>
<keyword evidence="5" id="KW-0413">Isomerase</keyword>
<evidence type="ECO:0000256" key="2">
    <source>
        <dbReference type="ARBA" id="ARBA00001997"/>
    </source>
</evidence>
<dbReference type="EMBL" id="BSNS01000004">
    <property type="protein sequence ID" value="GLQ53643.1"/>
    <property type="molecule type" value="Genomic_DNA"/>
</dbReference>
<dbReference type="Pfam" id="PF00908">
    <property type="entry name" value="dTDP_sugar_isom"/>
    <property type="match status" value="1"/>
</dbReference>
<dbReference type="InterPro" id="IPR014710">
    <property type="entry name" value="RmlC-like_jellyroll"/>
</dbReference>
<dbReference type="CDD" id="cd00438">
    <property type="entry name" value="cupin_RmlC"/>
    <property type="match status" value="1"/>
</dbReference>
<comment type="function">
    <text evidence="2 5">Catalyzes the epimerization of the C3' and C5'positions of dTDP-6-deoxy-D-xylo-4-hexulose, forming dTDP-6-deoxy-L-lyxo-4-hexulose.</text>
</comment>
<gene>
    <name evidence="6" type="primary">rfbC</name>
    <name evidence="6" type="ORF">GCM10010862_09020</name>
</gene>
<evidence type="ECO:0000313" key="6">
    <source>
        <dbReference type="EMBL" id="GLQ53643.1"/>
    </source>
</evidence>
<evidence type="ECO:0000313" key="7">
    <source>
        <dbReference type="Proteomes" id="UP001156691"/>
    </source>
</evidence>
<comment type="subunit">
    <text evidence="5">Homodimer.</text>
</comment>
<comment type="pathway">
    <text evidence="5">Carbohydrate biosynthesis; dTDP-L-rhamnose biosynthesis.</text>
</comment>
<keyword evidence="7" id="KW-1185">Reference proteome</keyword>
<dbReference type="Proteomes" id="UP001156691">
    <property type="component" value="Unassembled WGS sequence"/>
</dbReference>
<sequence length="190" mass="21398">MKLYRLEIADVAEITPSRHGDDRGYFSETFRNDWFVANVANVTFVQENQSLSRSPGVVRGLHFQSEPSAQGKLVRCVAGAIFDVAVDIRTGSPTFGKWVSAMLTADEGNQLWVPVGFLHGFCTLTPDTLVAYKVTNYYDRERDKGVLWDDPDIGVTWPAEADPRHLSARDGQQPRLRDLPHYFRHSTVEA</sequence>
<evidence type="ECO:0000256" key="3">
    <source>
        <dbReference type="ARBA" id="ARBA00012098"/>
    </source>
</evidence>
<dbReference type="InterPro" id="IPR000888">
    <property type="entry name" value="RmlC-like"/>
</dbReference>
<accession>A0ABQ5W1C4</accession>
<organism evidence="6 7">
    <name type="scientific">Devosia nitrariae</name>
    <dbReference type="NCBI Taxonomy" id="2071872"/>
    <lineage>
        <taxon>Bacteria</taxon>
        <taxon>Pseudomonadati</taxon>
        <taxon>Pseudomonadota</taxon>
        <taxon>Alphaproteobacteria</taxon>
        <taxon>Hyphomicrobiales</taxon>
        <taxon>Devosiaceae</taxon>
        <taxon>Devosia</taxon>
    </lineage>
</organism>
<dbReference type="PANTHER" id="PTHR21047">
    <property type="entry name" value="DTDP-6-DEOXY-D-GLUCOSE-3,5 EPIMERASE"/>
    <property type="match status" value="1"/>
</dbReference>
<dbReference type="NCBIfam" id="TIGR01221">
    <property type="entry name" value="rmlC"/>
    <property type="match status" value="1"/>
</dbReference>
<comment type="caution">
    <text evidence="6">The sequence shown here is derived from an EMBL/GenBank/DDBJ whole genome shotgun (WGS) entry which is preliminary data.</text>
</comment>
<evidence type="ECO:0000256" key="5">
    <source>
        <dbReference type="RuleBase" id="RU364069"/>
    </source>
</evidence>
<evidence type="ECO:0000256" key="4">
    <source>
        <dbReference type="ARBA" id="ARBA00019595"/>
    </source>
</evidence>
<comment type="catalytic activity">
    <reaction evidence="1 5">
        <text>dTDP-4-dehydro-6-deoxy-alpha-D-glucose = dTDP-4-dehydro-beta-L-rhamnose</text>
        <dbReference type="Rhea" id="RHEA:16969"/>
        <dbReference type="ChEBI" id="CHEBI:57649"/>
        <dbReference type="ChEBI" id="CHEBI:62830"/>
        <dbReference type="EC" id="5.1.3.13"/>
    </reaction>
</comment>
<comment type="similarity">
    <text evidence="5">Belongs to the dTDP-4-dehydrorhamnose 3,5-epimerase family.</text>
</comment>
<dbReference type="PANTHER" id="PTHR21047:SF2">
    <property type="entry name" value="THYMIDINE DIPHOSPHO-4-KETO-RHAMNOSE 3,5-EPIMERASE"/>
    <property type="match status" value="1"/>
</dbReference>
<evidence type="ECO:0000256" key="1">
    <source>
        <dbReference type="ARBA" id="ARBA00001298"/>
    </source>
</evidence>
<dbReference type="InterPro" id="IPR011051">
    <property type="entry name" value="RmlC_Cupin_sf"/>
</dbReference>
<protein>
    <recommendedName>
        <fullName evidence="4 5">dTDP-4-dehydrorhamnose 3,5-epimerase</fullName>
        <ecNumber evidence="3 5">5.1.3.13</ecNumber>
    </recommendedName>
    <alternativeName>
        <fullName evidence="5">Thymidine diphospho-4-keto-rhamnose 3,5-epimerase</fullName>
    </alternativeName>
</protein>
<dbReference type="SUPFAM" id="SSF51182">
    <property type="entry name" value="RmlC-like cupins"/>
    <property type="match status" value="1"/>
</dbReference>
<dbReference type="EC" id="5.1.3.13" evidence="3 5"/>